<evidence type="ECO:0000259" key="1">
    <source>
        <dbReference type="Pfam" id="PF13524"/>
    </source>
</evidence>
<feature type="domain" description="Spore protein YkvP/CgeB glycosyl transferase-like" evidence="1">
    <location>
        <begin position="387"/>
        <end position="503"/>
    </location>
</feature>
<dbReference type="EMBL" id="PIOD01000005">
    <property type="protein sequence ID" value="RDW20589.1"/>
    <property type="molecule type" value="Genomic_DNA"/>
</dbReference>
<evidence type="ECO:0000313" key="3">
    <source>
        <dbReference type="Proteomes" id="UP000256520"/>
    </source>
</evidence>
<keyword evidence="3" id="KW-1185">Reference proteome</keyword>
<comment type="caution">
    <text evidence="2">The sequence shown here is derived from an EMBL/GenBank/DDBJ whole genome shotgun (WGS) entry which is preliminary data.</text>
</comment>
<dbReference type="Pfam" id="PF13524">
    <property type="entry name" value="Glyco_trans_1_2"/>
    <property type="match status" value="1"/>
</dbReference>
<sequence>MFGKVKNIIGNLNQSENTKSENPLAYVTRDFFQLKNWNYKKRDLRVHIEERKMVIESRRNKVSYLSLYETSTNFRRGPKTKNKISIEKDTVVRVSGKTPNNIKTTLYIIEYGANGKKLKTNRIFINKEAEIAIHPKTRSVRVAIRISGKGEVLITNFKMMQDYISAQEPVSVQQSSLKKINDIKMACIFDEFSMESFSDNISLITFTPENWRTVLSKNKPDLLMVESAWRGNFGSWEFQIGKYNNNNRNKKLKELISWCKRNNIPTAFWNKEDPIHFEKFIGAASLFDYVFTTDANIIYQYKQAVGHGRVYSMQFAANPKEHNPTSINKVKKNKISFAGSYYANRHPDRRKDMDKMLDIAKEFGLEIFDRNYERNKSGDSHFMFPEKLRENIVGTLKYSEIYKAYKDYRLILNVNSVKASPTMFSRRVFEGLACGTPIVSSYSTGIKKTFSDIVVISEDEQQLKNRINNLMTDDKSYRELAMQGIREIYRHHTYLHRLEYILDKMNIRFQSIDRDVTIMFSIDNMEDFHKAMEIIQKQSCQNIKAVFIISLFEGYESLLNNYNNEVVHTYLKDYAAKYNDITELIKTDYVAVMNLEDEYGTYYIEDLVHASTYSGGDIIGKKSVSTGGNYRYAPFEYEFVDSIMKGTGLYKRDILKKISLEKLLYKEEELIESLFKEHGASIYSSDQFSIKLNTVK</sequence>
<dbReference type="OrthoDB" id="7019976at2"/>
<reference evidence="3" key="1">
    <citation type="submission" date="2017-11" db="EMBL/GenBank/DDBJ databases">
        <authorList>
            <person name="Zhu W."/>
        </authorList>
    </citation>
    <scope>NUCLEOTIDE SEQUENCE [LARGE SCALE GENOMIC DNA]</scope>
    <source>
        <strain evidence="3">CAU 1051</strain>
    </source>
</reference>
<accession>A0A3D8PZJ7</accession>
<name>A0A3D8PZJ7_9BACI</name>
<protein>
    <recommendedName>
        <fullName evidence="1">Spore protein YkvP/CgeB glycosyl transferase-like domain-containing protein</fullName>
    </recommendedName>
</protein>
<proteinExistence type="predicted"/>
<dbReference type="Proteomes" id="UP000256520">
    <property type="component" value="Unassembled WGS sequence"/>
</dbReference>
<dbReference type="RefSeq" id="WP_115748701.1">
    <property type="nucleotide sequence ID" value="NZ_PIOD01000005.1"/>
</dbReference>
<dbReference type="Gene3D" id="3.40.50.2000">
    <property type="entry name" value="Glycogen Phosphorylase B"/>
    <property type="match status" value="1"/>
</dbReference>
<evidence type="ECO:0000313" key="2">
    <source>
        <dbReference type="EMBL" id="RDW20589.1"/>
    </source>
</evidence>
<organism evidence="2 3">
    <name type="scientific">Oceanobacillus chungangensis</name>
    <dbReference type="NCBI Taxonomy" id="1229152"/>
    <lineage>
        <taxon>Bacteria</taxon>
        <taxon>Bacillati</taxon>
        <taxon>Bacillota</taxon>
        <taxon>Bacilli</taxon>
        <taxon>Bacillales</taxon>
        <taxon>Bacillaceae</taxon>
        <taxon>Oceanobacillus</taxon>
    </lineage>
</organism>
<dbReference type="SUPFAM" id="SSF53756">
    <property type="entry name" value="UDP-Glycosyltransferase/glycogen phosphorylase"/>
    <property type="match status" value="1"/>
</dbReference>
<dbReference type="InterPro" id="IPR055259">
    <property type="entry name" value="YkvP/CgeB_Glyco_trans-like"/>
</dbReference>
<dbReference type="AlphaFoldDB" id="A0A3D8PZJ7"/>
<gene>
    <name evidence="2" type="ORF">CWR45_04960</name>
</gene>